<comment type="caution">
    <text evidence="2">The sequence shown here is derived from an EMBL/GenBank/DDBJ whole genome shotgun (WGS) entry which is preliminary data.</text>
</comment>
<proteinExistence type="predicted"/>
<protein>
    <recommendedName>
        <fullName evidence="1">DUF7831 domain-containing protein</fullName>
    </recommendedName>
</protein>
<name>A0A0F9I8K2_9ZZZZ</name>
<dbReference type="AlphaFoldDB" id="A0A0F9I8K2"/>
<sequence length="124" mass="14381">MIEFKDHITRELVQTEKHKLFVFGDNVVRRGLGGQAKEMRGEPNAIGIITKFYPSMTDSSFLNDSFYKRWLELSANDILQIFLFPYIVVWPRMGIGTGLAQLQEKAPKIFRTIELIKLKLEMTD</sequence>
<reference evidence="2" key="1">
    <citation type="journal article" date="2015" name="Nature">
        <title>Complex archaea that bridge the gap between prokaryotes and eukaryotes.</title>
        <authorList>
            <person name="Spang A."/>
            <person name="Saw J.H."/>
            <person name="Jorgensen S.L."/>
            <person name="Zaremba-Niedzwiedzka K."/>
            <person name="Martijn J."/>
            <person name="Lind A.E."/>
            <person name="van Eijk R."/>
            <person name="Schleper C."/>
            <person name="Guy L."/>
            <person name="Ettema T.J."/>
        </authorList>
    </citation>
    <scope>NUCLEOTIDE SEQUENCE</scope>
</reference>
<dbReference type="EMBL" id="LAZR01014779">
    <property type="protein sequence ID" value="KKM15984.1"/>
    <property type="molecule type" value="Genomic_DNA"/>
</dbReference>
<evidence type="ECO:0000313" key="2">
    <source>
        <dbReference type="EMBL" id="KKM15984.1"/>
    </source>
</evidence>
<dbReference type="Pfam" id="PF25176">
    <property type="entry name" value="DUF7831"/>
    <property type="match status" value="1"/>
</dbReference>
<accession>A0A0F9I8K2</accession>
<feature type="domain" description="DUF7831" evidence="1">
    <location>
        <begin position="2"/>
        <end position="113"/>
    </location>
</feature>
<evidence type="ECO:0000259" key="1">
    <source>
        <dbReference type="Pfam" id="PF25176"/>
    </source>
</evidence>
<dbReference type="InterPro" id="IPR057153">
    <property type="entry name" value="DUF7831"/>
</dbReference>
<gene>
    <name evidence="2" type="ORF">LCGC14_1690440</name>
</gene>
<organism evidence="2">
    <name type="scientific">marine sediment metagenome</name>
    <dbReference type="NCBI Taxonomy" id="412755"/>
    <lineage>
        <taxon>unclassified sequences</taxon>
        <taxon>metagenomes</taxon>
        <taxon>ecological metagenomes</taxon>
    </lineage>
</organism>